<dbReference type="EMBL" id="JAWDIO010000002">
    <property type="protein sequence ID" value="MDU0355793.1"/>
    <property type="molecule type" value="Genomic_DNA"/>
</dbReference>
<accession>A0ABU3T0P0</accession>
<keyword evidence="3" id="KW-1185">Reference proteome</keyword>
<feature type="transmembrane region" description="Helical" evidence="1">
    <location>
        <begin position="6"/>
        <end position="26"/>
    </location>
</feature>
<dbReference type="Proteomes" id="UP001247805">
    <property type="component" value="Unassembled WGS sequence"/>
</dbReference>
<protein>
    <submittedName>
        <fullName evidence="2">Uncharacterized protein</fullName>
    </submittedName>
</protein>
<reference evidence="2 3" key="1">
    <citation type="submission" date="2023-10" db="EMBL/GenBank/DDBJ databases">
        <title>Glaciecola aquimarina strain GGW-M5 nov., isolated from a coastal seawater.</title>
        <authorList>
            <person name="Bayburt H."/>
            <person name="Kim J.M."/>
            <person name="Choi B.J."/>
            <person name="Jeon C.O."/>
        </authorList>
    </citation>
    <scope>NUCLEOTIDE SEQUENCE [LARGE SCALE GENOMIC DNA]</scope>
    <source>
        <strain evidence="2 3">KCTC 32108</strain>
    </source>
</reference>
<keyword evidence="1" id="KW-0472">Membrane</keyword>
<gene>
    <name evidence="2" type="ORF">RS130_19585</name>
</gene>
<name>A0ABU3T0P0_9ALTE</name>
<keyword evidence="1" id="KW-1133">Transmembrane helix</keyword>
<sequence length="249" mass="28492">MLEIAKWYFIIGLYGAIYVFVGFLLVRHRIKNPVSFNESIVRAGGTILLWPLSLVSMVINRGFIEPLVTEVPFPFSEKIRQKSMDAVQEEIKAQKEAIKLYWSTLPTCGKYVFVKGENESSKQFKQCVYIFRTGEFSHHLKGDTCNEFTFCRTTQDIEKWLDCRDEELHFCTEVPQEHDSLIACAIKILKAGIGEAYCAECNEIYKAESLVKPSSKNTKGPRLQSLNSISCPKNHLLSRRFEDIGSVFI</sequence>
<comment type="caution">
    <text evidence="2">The sequence shown here is derived from an EMBL/GenBank/DDBJ whole genome shotgun (WGS) entry which is preliminary data.</text>
</comment>
<evidence type="ECO:0000313" key="3">
    <source>
        <dbReference type="Proteomes" id="UP001247805"/>
    </source>
</evidence>
<organism evidence="2 3">
    <name type="scientific">Paraglaciecola aquimarina</name>
    <dbReference type="NCBI Taxonomy" id="1235557"/>
    <lineage>
        <taxon>Bacteria</taxon>
        <taxon>Pseudomonadati</taxon>
        <taxon>Pseudomonadota</taxon>
        <taxon>Gammaproteobacteria</taxon>
        <taxon>Alteromonadales</taxon>
        <taxon>Alteromonadaceae</taxon>
        <taxon>Paraglaciecola</taxon>
    </lineage>
</organism>
<keyword evidence="1" id="KW-0812">Transmembrane</keyword>
<evidence type="ECO:0000256" key="1">
    <source>
        <dbReference type="SAM" id="Phobius"/>
    </source>
</evidence>
<evidence type="ECO:0000313" key="2">
    <source>
        <dbReference type="EMBL" id="MDU0355793.1"/>
    </source>
</evidence>
<proteinExistence type="predicted"/>
<dbReference type="RefSeq" id="WP_316027314.1">
    <property type="nucleotide sequence ID" value="NZ_JAWDIO010000002.1"/>
</dbReference>